<name>A0A5A8CUK2_CAFRO</name>
<dbReference type="InterPro" id="IPR006968">
    <property type="entry name" value="RUS_fam"/>
</dbReference>
<sequence length="534" mass="54141">MDTLQALCSYLRGILTMRAVLQGLGVGDASKSVLSSTLTWVLKDGASLATGLAFSWAAAARVDANPKFFRLVADISNDVALTIELLAPLIAGWYAGLGDPLRTPSARAVDSSLAFFACLCVANALKAVCGVAAGCVRVVLAQHFAREHNAADINAKEASQETAVTLVGMVAGSFALAPLDDSPDLQWAAFLLLTATHVWANWRAVGALRLGTLNRNRIDSGLRAIASSGALSGLPSDEGWAGAAGLERLKSGLGADPVGTVNAGDAVWPSAGWAPAVGGPTAAAVACVCVALVEGAWNFAVWATAIALWPVRVASGLAVSVALRIPGMEACVSGVARGAHLDSAAAGVSAASGSEPAVASRPKAYSAAVAVRVGGPWEALGPTARKAVESSPVRRRSLVAQLSRRGWAVLASESRSAILGATRTLTVLLAPAHGRERQDAAAAGYCEAWLWNEWLAGSDSLAGIAGKHSSAAERWAVLVESGLGDAAPDAAQALLASLREAVAPGGMMADGAAVDVGDEGWSVGGALPAALKSD</sequence>
<comment type="caution">
    <text evidence="7">The sequence shown here is derived from an EMBL/GenBank/DDBJ whole genome shotgun (WGS) entry which is preliminary data.</text>
</comment>
<proteinExistence type="inferred from homology"/>
<evidence type="ECO:0000256" key="3">
    <source>
        <dbReference type="ARBA" id="ARBA00022692"/>
    </source>
</evidence>
<evidence type="ECO:0000256" key="4">
    <source>
        <dbReference type="ARBA" id="ARBA00022989"/>
    </source>
</evidence>
<gene>
    <name evidence="7" type="ORF">FNF29_00856</name>
</gene>
<protein>
    <recommendedName>
        <fullName evidence="6">Protein root UVB sensitive/RUS domain-containing protein</fullName>
    </recommendedName>
</protein>
<dbReference type="GO" id="GO:0016020">
    <property type="term" value="C:membrane"/>
    <property type="evidence" value="ECO:0007669"/>
    <property type="project" value="UniProtKB-SubCell"/>
</dbReference>
<dbReference type="Proteomes" id="UP000323011">
    <property type="component" value="Unassembled WGS sequence"/>
</dbReference>
<dbReference type="PANTHER" id="PTHR12770">
    <property type="entry name" value="RUS1 FAMILY PROTEIN C16ORF58"/>
    <property type="match status" value="1"/>
</dbReference>
<dbReference type="PANTHER" id="PTHR12770:SF31">
    <property type="entry name" value="RUS FAMILY MEMBER 1"/>
    <property type="match status" value="1"/>
</dbReference>
<keyword evidence="8" id="KW-1185">Reference proteome</keyword>
<evidence type="ECO:0000256" key="5">
    <source>
        <dbReference type="ARBA" id="ARBA00023136"/>
    </source>
</evidence>
<comment type="similarity">
    <text evidence="2">Belongs to the RUS1 family.</text>
</comment>
<reference evidence="7 8" key="1">
    <citation type="submission" date="2019-07" db="EMBL/GenBank/DDBJ databases">
        <title>Genomes of Cafeteria roenbergensis.</title>
        <authorList>
            <person name="Fischer M.G."/>
            <person name="Hackl T."/>
            <person name="Roman M."/>
        </authorList>
    </citation>
    <scope>NUCLEOTIDE SEQUENCE [LARGE SCALE GENOMIC DNA]</scope>
    <source>
        <strain evidence="7 8">BVI</strain>
    </source>
</reference>
<dbReference type="EMBL" id="VLTN01000003">
    <property type="protein sequence ID" value="KAA0156745.1"/>
    <property type="molecule type" value="Genomic_DNA"/>
</dbReference>
<dbReference type="InterPro" id="IPR054549">
    <property type="entry name" value="UVB_sens_RUS_dom"/>
</dbReference>
<evidence type="ECO:0000313" key="8">
    <source>
        <dbReference type="Proteomes" id="UP000323011"/>
    </source>
</evidence>
<evidence type="ECO:0000256" key="2">
    <source>
        <dbReference type="ARBA" id="ARBA00007558"/>
    </source>
</evidence>
<organism evidence="7 8">
    <name type="scientific">Cafeteria roenbergensis</name>
    <name type="common">Marine flagellate</name>
    <dbReference type="NCBI Taxonomy" id="33653"/>
    <lineage>
        <taxon>Eukaryota</taxon>
        <taxon>Sar</taxon>
        <taxon>Stramenopiles</taxon>
        <taxon>Bigyra</taxon>
        <taxon>Opalozoa</taxon>
        <taxon>Bicosoecida</taxon>
        <taxon>Cafeteriaceae</taxon>
        <taxon>Cafeteria</taxon>
    </lineage>
</organism>
<dbReference type="Pfam" id="PF04884">
    <property type="entry name" value="UVB_sens_prot"/>
    <property type="match status" value="1"/>
</dbReference>
<comment type="subcellular location">
    <subcellularLocation>
        <location evidence="1">Membrane</location>
    </subcellularLocation>
</comment>
<keyword evidence="3" id="KW-0812">Transmembrane</keyword>
<feature type="domain" description="Protein root UVB sensitive/RUS" evidence="6">
    <location>
        <begin position="2"/>
        <end position="222"/>
    </location>
</feature>
<accession>A0A5A8CUK2</accession>
<evidence type="ECO:0000313" key="7">
    <source>
        <dbReference type="EMBL" id="KAA0156745.1"/>
    </source>
</evidence>
<keyword evidence="4" id="KW-1133">Transmembrane helix</keyword>
<dbReference type="AlphaFoldDB" id="A0A5A8CUK2"/>
<keyword evidence="5" id="KW-0472">Membrane</keyword>
<evidence type="ECO:0000256" key="1">
    <source>
        <dbReference type="ARBA" id="ARBA00004370"/>
    </source>
</evidence>
<evidence type="ECO:0000259" key="6">
    <source>
        <dbReference type="Pfam" id="PF04884"/>
    </source>
</evidence>